<evidence type="ECO:0000313" key="1">
    <source>
        <dbReference type="EMBL" id="KZV86763.1"/>
    </source>
</evidence>
<name>A0A165EES3_EXIGL</name>
<organism evidence="1 2">
    <name type="scientific">Exidia glandulosa HHB12029</name>
    <dbReference type="NCBI Taxonomy" id="1314781"/>
    <lineage>
        <taxon>Eukaryota</taxon>
        <taxon>Fungi</taxon>
        <taxon>Dikarya</taxon>
        <taxon>Basidiomycota</taxon>
        <taxon>Agaricomycotina</taxon>
        <taxon>Agaricomycetes</taxon>
        <taxon>Auriculariales</taxon>
        <taxon>Exidiaceae</taxon>
        <taxon>Exidia</taxon>
    </lineage>
</organism>
<reference evidence="1 2" key="1">
    <citation type="journal article" date="2016" name="Mol. Biol. Evol.">
        <title>Comparative Genomics of Early-Diverging Mushroom-Forming Fungi Provides Insights into the Origins of Lignocellulose Decay Capabilities.</title>
        <authorList>
            <person name="Nagy L.G."/>
            <person name="Riley R."/>
            <person name="Tritt A."/>
            <person name="Adam C."/>
            <person name="Daum C."/>
            <person name="Floudas D."/>
            <person name="Sun H."/>
            <person name="Yadav J.S."/>
            <person name="Pangilinan J."/>
            <person name="Larsson K.H."/>
            <person name="Matsuura K."/>
            <person name="Barry K."/>
            <person name="Labutti K."/>
            <person name="Kuo R."/>
            <person name="Ohm R.A."/>
            <person name="Bhattacharya S.S."/>
            <person name="Shirouzu T."/>
            <person name="Yoshinaga Y."/>
            <person name="Martin F.M."/>
            <person name="Grigoriev I.V."/>
            <person name="Hibbett D.S."/>
        </authorList>
    </citation>
    <scope>NUCLEOTIDE SEQUENCE [LARGE SCALE GENOMIC DNA]</scope>
    <source>
        <strain evidence="1 2">HHB12029</strain>
    </source>
</reference>
<dbReference type="AlphaFoldDB" id="A0A165EES3"/>
<sequence length="85" mass="10047">MPTASAIRLVLVPLMVSRLDRLFKLTAPLSYCRVREISRQPLPLFSLSRFRTPCSIRLLLCLTNWPLWTRYHSLHFVRYLVLGYL</sequence>
<keyword evidence="2" id="KW-1185">Reference proteome</keyword>
<dbReference type="Proteomes" id="UP000077266">
    <property type="component" value="Unassembled WGS sequence"/>
</dbReference>
<gene>
    <name evidence="1" type="ORF">EXIGLDRAFT_724450</name>
</gene>
<dbReference type="InParanoid" id="A0A165EES3"/>
<proteinExistence type="predicted"/>
<evidence type="ECO:0000313" key="2">
    <source>
        <dbReference type="Proteomes" id="UP000077266"/>
    </source>
</evidence>
<dbReference type="EMBL" id="KV426145">
    <property type="protein sequence ID" value="KZV86763.1"/>
    <property type="molecule type" value="Genomic_DNA"/>
</dbReference>
<protein>
    <submittedName>
        <fullName evidence="1">Uncharacterized protein</fullName>
    </submittedName>
</protein>
<accession>A0A165EES3</accession>